<proteinExistence type="inferred from homology"/>
<comment type="similarity">
    <text evidence="2">Belongs to the MscS (TC 1.A.23) family.</text>
</comment>
<dbReference type="OrthoDB" id="9809206at2"/>
<evidence type="ECO:0000313" key="12">
    <source>
        <dbReference type="Proteomes" id="UP000198405"/>
    </source>
</evidence>
<dbReference type="PANTHER" id="PTHR30221:SF1">
    <property type="entry name" value="SMALL-CONDUCTANCE MECHANOSENSITIVE CHANNEL"/>
    <property type="match status" value="1"/>
</dbReference>
<reference evidence="12" key="1">
    <citation type="submission" date="2017-06" db="EMBL/GenBank/DDBJ databases">
        <authorList>
            <person name="Varghese N."/>
            <person name="Submissions S."/>
        </authorList>
    </citation>
    <scope>NUCLEOTIDE SEQUENCE [LARGE SCALE GENOMIC DNA]</scope>
    <source>
        <strain evidence="12">DSM 15668</strain>
    </source>
</reference>
<feature type="domain" description="Mechanosensitive ion channel transmembrane helices 2/3" evidence="10">
    <location>
        <begin position="139"/>
        <end position="180"/>
    </location>
</feature>
<dbReference type="InterPro" id="IPR011066">
    <property type="entry name" value="MscS_channel_C_sf"/>
</dbReference>
<dbReference type="EMBL" id="FZOB01000005">
    <property type="protein sequence ID" value="SNR76240.1"/>
    <property type="molecule type" value="Genomic_DNA"/>
</dbReference>
<dbReference type="RefSeq" id="WP_089323003.1">
    <property type="nucleotide sequence ID" value="NZ_FZOB01000005.1"/>
</dbReference>
<dbReference type="InterPro" id="IPR049278">
    <property type="entry name" value="MS_channel_C"/>
</dbReference>
<keyword evidence="4 7" id="KW-0812">Transmembrane</keyword>
<evidence type="ECO:0000259" key="9">
    <source>
        <dbReference type="Pfam" id="PF21082"/>
    </source>
</evidence>
<feature type="transmembrane region" description="Helical" evidence="7">
    <location>
        <begin position="89"/>
        <end position="111"/>
    </location>
</feature>
<evidence type="ECO:0000259" key="8">
    <source>
        <dbReference type="Pfam" id="PF00924"/>
    </source>
</evidence>
<evidence type="ECO:0000313" key="11">
    <source>
        <dbReference type="EMBL" id="SNR76240.1"/>
    </source>
</evidence>
<gene>
    <name evidence="11" type="ORF">SAMN06265340_105116</name>
</gene>
<dbReference type="PANTHER" id="PTHR30221">
    <property type="entry name" value="SMALL-CONDUCTANCE MECHANOSENSITIVE CHANNEL"/>
    <property type="match status" value="1"/>
</dbReference>
<keyword evidence="12" id="KW-1185">Reference proteome</keyword>
<dbReference type="Gene3D" id="1.10.287.1260">
    <property type="match status" value="1"/>
</dbReference>
<evidence type="ECO:0000259" key="10">
    <source>
        <dbReference type="Pfam" id="PF21088"/>
    </source>
</evidence>
<feature type="domain" description="Mechanosensitive ion channel MscS" evidence="8">
    <location>
        <begin position="181"/>
        <end position="249"/>
    </location>
</feature>
<dbReference type="Pfam" id="PF00924">
    <property type="entry name" value="MS_channel_2nd"/>
    <property type="match status" value="1"/>
</dbReference>
<organism evidence="11 12">
    <name type="scientific">Desulfurobacterium atlanticum</name>
    <dbReference type="NCBI Taxonomy" id="240169"/>
    <lineage>
        <taxon>Bacteria</taxon>
        <taxon>Pseudomonadati</taxon>
        <taxon>Aquificota</taxon>
        <taxon>Aquificia</taxon>
        <taxon>Desulfurobacteriales</taxon>
        <taxon>Desulfurobacteriaceae</taxon>
        <taxon>Desulfurobacterium</taxon>
    </lineage>
</organism>
<dbReference type="InterPro" id="IPR023408">
    <property type="entry name" value="MscS_beta-dom_sf"/>
</dbReference>
<sequence>MNFYFEAEKVLKYLPPLIFIISSVIIIKLRPTINKILLKQFAKDKKITKGEKLTLEFSTIITYILATFLFHMGVLQFNLPPFWRKAIDITAYCLYIGLATFGILKLVDMVINYMSEKTKKTVPISEEPLVETYFSMISKVTKIFIVFVAFIILLDKLGFNVTSLITSLGVGSLAVGLAAQDTIKNFISGILLVTDRQFRIGDRVYIKDIDVDGYVYDIGLRTTRIITIAGNNLIIVPNSKLTEGVIENALYPDAKFKDSIKIGVAYGSDVELVKKLIIEAITSTPDVLQNPPPSVFFIDFGDSALIFQAFYYVKKKDIAYRVKSQINEKIDKLFKEHNIEIPFPCRTNYFPEGVRVKIER</sequence>
<dbReference type="Pfam" id="PF21082">
    <property type="entry name" value="MS_channel_3rd"/>
    <property type="match status" value="1"/>
</dbReference>
<feature type="domain" description="Mechanosensitive ion channel MscS C-terminal" evidence="9">
    <location>
        <begin position="260"/>
        <end position="341"/>
    </location>
</feature>
<dbReference type="AlphaFoldDB" id="A0A238YYU8"/>
<dbReference type="InterPro" id="IPR006685">
    <property type="entry name" value="MscS_channel_2nd"/>
</dbReference>
<keyword evidence="3" id="KW-1003">Cell membrane</keyword>
<dbReference type="InterPro" id="IPR010920">
    <property type="entry name" value="LSM_dom_sf"/>
</dbReference>
<evidence type="ECO:0000256" key="4">
    <source>
        <dbReference type="ARBA" id="ARBA00022692"/>
    </source>
</evidence>
<dbReference type="InterPro" id="IPR011014">
    <property type="entry name" value="MscS_channel_TM-2"/>
</dbReference>
<dbReference type="Proteomes" id="UP000198405">
    <property type="component" value="Unassembled WGS sequence"/>
</dbReference>
<evidence type="ECO:0000256" key="2">
    <source>
        <dbReference type="ARBA" id="ARBA00008017"/>
    </source>
</evidence>
<dbReference type="Gene3D" id="3.30.70.100">
    <property type="match status" value="1"/>
</dbReference>
<evidence type="ECO:0000256" key="3">
    <source>
        <dbReference type="ARBA" id="ARBA00022475"/>
    </source>
</evidence>
<name>A0A238YYU8_9BACT</name>
<dbReference type="InterPro" id="IPR045275">
    <property type="entry name" value="MscS_archaea/bacteria_type"/>
</dbReference>
<evidence type="ECO:0000256" key="1">
    <source>
        <dbReference type="ARBA" id="ARBA00004651"/>
    </source>
</evidence>
<accession>A0A238YYU8</accession>
<keyword evidence="6 7" id="KW-0472">Membrane</keyword>
<dbReference type="Pfam" id="PF21088">
    <property type="entry name" value="MS_channel_1st"/>
    <property type="match status" value="1"/>
</dbReference>
<feature type="transmembrane region" description="Helical" evidence="7">
    <location>
        <begin position="53"/>
        <end position="77"/>
    </location>
</feature>
<dbReference type="SUPFAM" id="SSF50182">
    <property type="entry name" value="Sm-like ribonucleoproteins"/>
    <property type="match status" value="1"/>
</dbReference>
<keyword evidence="5 7" id="KW-1133">Transmembrane helix</keyword>
<evidence type="ECO:0000256" key="6">
    <source>
        <dbReference type="ARBA" id="ARBA00023136"/>
    </source>
</evidence>
<dbReference type="SUPFAM" id="SSF82861">
    <property type="entry name" value="Mechanosensitive channel protein MscS (YggB), transmembrane region"/>
    <property type="match status" value="1"/>
</dbReference>
<evidence type="ECO:0000256" key="5">
    <source>
        <dbReference type="ARBA" id="ARBA00022989"/>
    </source>
</evidence>
<dbReference type="Gene3D" id="2.30.30.60">
    <property type="match status" value="1"/>
</dbReference>
<evidence type="ECO:0000256" key="7">
    <source>
        <dbReference type="SAM" id="Phobius"/>
    </source>
</evidence>
<dbReference type="SUPFAM" id="SSF82689">
    <property type="entry name" value="Mechanosensitive channel protein MscS (YggB), C-terminal domain"/>
    <property type="match status" value="1"/>
</dbReference>
<comment type="subcellular location">
    <subcellularLocation>
        <location evidence="1">Cell membrane</location>
        <topology evidence="1">Multi-pass membrane protein</topology>
    </subcellularLocation>
</comment>
<feature type="transmembrane region" description="Helical" evidence="7">
    <location>
        <begin position="13"/>
        <end position="33"/>
    </location>
</feature>
<dbReference type="GO" id="GO:0005886">
    <property type="term" value="C:plasma membrane"/>
    <property type="evidence" value="ECO:0007669"/>
    <property type="project" value="UniProtKB-SubCell"/>
</dbReference>
<dbReference type="GO" id="GO:0008381">
    <property type="term" value="F:mechanosensitive monoatomic ion channel activity"/>
    <property type="evidence" value="ECO:0007669"/>
    <property type="project" value="InterPro"/>
</dbReference>
<dbReference type="InterPro" id="IPR049142">
    <property type="entry name" value="MS_channel_1st"/>
</dbReference>
<protein>
    <submittedName>
        <fullName evidence="11">Mechanosensitive ion channel</fullName>
    </submittedName>
</protein>